<feature type="transmembrane region" description="Helical" evidence="1">
    <location>
        <begin position="133"/>
        <end position="152"/>
    </location>
</feature>
<gene>
    <name evidence="2" type="ORF">KL771_23790</name>
</gene>
<comment type="caution">
    <text evidence="2">The sequence shown here is derived from an EMBL/GenBank/DDBJ whole genome shotgun (WGS) entry which is preliminary data.</text>
</comment>
<proteinExistence type="predicted"/>
<accession>A0A947GJV5</accession>
<feature type="transmembrane region" description="Helical" evidence="1">
    <location>
        <begin position="92"/>
        <end position="113"/>
    </location>
</feature>
<feature type="transmembrane region" description="Helical" evidence="1">
    <location>
        <begin position="47"/>
        <end position="64"/>
    </location>
</feature>
<keyword evidence="1" id="KW-0472">Membrane</keyword>
<sequence>MNWKTYLIAQAFGVAAFNTLCNAAYTAWIWRDEPVLSLDRIGSDLAMTPVWIGLLSVLLGTPFIRKALADGRMIGEARQRPHPLAILLPRNLLIRAVGIAALCGMLLALPLALILPQLGDGLLTQVEAIGSKAIITVAFSLVIVPLVAYATIADVPAATGGRASR</sequence>
<name>A0A947GJV5_9HYPH</name>
<evidence type="ECO:0000256" key="1">
    <source>
        <dbReference type="SAM" id="Phobius"/>
    </source>
</evidence>
<evidence type="ECO:0000313" key="2">
    <source>
        <dbReference type="EMBL" id="MBT9292504.1"/>
    </source>
</evidence>
<keyword evidence="3" id="KW-1185">Reference proteome</keyword>
<organism evidence="2 3">
    <name type="scientific">Prosthecodimorpha staleyi</name>
    <dbReference type="NCBI Taxonomy" id="2840188"/>
    <lineage>
        <taxon>Bacteria</taxon>
        <taxon>Pseudomonadati</taxon>
        <taxon>Pseudomonadota</taxon>
        <taxon>Alphaproteobacteria</taxon>
        <taxon>Hyphomicrobiales</taxon>
        <taxon>Ancalomicrobiaceae</taxon>
        <taxon>Prosthecodimorpha</taxon>
    </lineage>
</organism>
<dbReference type="Proteomes" id="UP000766595">
    <property type="component" value="Unassembled WGS sequence"/>
</dbReference>
<dbReference type="RefSeq" id="WP_261971009.1">
    <property type="nucleotide sequence ID" value="NZ_JAHHZF010000013.1"/>
</dbReference>
<reference evidence="2 3" key="1">
    <citation type="submission" date="2021-06" db="EMBL/GenBank/DDBJ databases">
        <authorList>
            <person name="Grouzdev D.S."/>
            <person name="Koziaeva V."/>
        </authorList>
    </citation>
    <scope>NUCLEOTIDE SEQUENCE [LARGE SCALE GENOMIC DNA]</scope>
    <source>
        <strain evidence="2 3">22</strain>
    </source>
</reference>
<dbReference type="EMBL" id="JAHHZF010000013">
    <property type="protein sequence ID" value="MBT9292504.1"/>
    <property type="molecule type" value="Genomic_DNA"/>
</dbReference>
<keyword evidence="1" id="KW-0812">Transmembrane</keyword>
<protein>
    <submittedName>
        <fullName evidence="2">Uncharacterized protein</fullName>
    </submittedName>
</protein>
<evidence type="ECO:0000313" key="3">
    <source>
        <dbReference type="Proteomes" id="UP000766595"/>
    </source>
</evidence>
<keyword evidence="1" id="KW-1133">Transmembrane helix</keyword>
<dbReference type="AlphaFoldDB" id="A0A947GJV5"/>